<accession>A0A560ED47</accession>
<evidence type="ECO:0000313" key="2">
    <source>
        <dbReference type="EMBL" id="TWB07302.1"/>
    </source>
</evidence>
<proteinExistence type="predicted"/>
<reference evidence="2 3" key="1">
    <citation type="submission" date="2019-06" db="EMBL/GenBank/DDBJ databases">
        <title>Genomic Encyclopedia of Type Strains, Phase IV (KMG-V): Genome sequencing to study the core and pangenomes of soil and plant-associated prokaryotes.</title>
        <authorList>
            <person name="Whitman W."/>
        </authorList>
    </citation>
    <scope>NUCLEOTIDE SEQUENCE [LARGE SCALE GENOMIC DNA]</scope>
    <source>
        <strain evidence="2 3">BR 510</strain>
    </source>
</reference>
<keyword evidence="3" id="KW-1185">Reference proteome</keyword>
<organism evidence="2 3">
    <name type="scientific">Bradyrhizobium stylosanthis</name>
    <dbReference type="NCBI Taxonomy" id="1803665"/>
    <lineage>
        <taxon>Bacteria</taxon>
        <taxon>Pseudomonadati</taxon>
        <taxon>Pseudomonadota</taxon>
        <taxon>Alphaproteobacteria</taxon>
        <taxon>Hyphomicrobiales</taxon>
        <taxon>Nitrobacteraceae</taxon>
        <taxon>Bradyrhizobium</taxon>
    </lineage>
</organism>
<feature type="transmembrane region" description="Helical" evidence="1">
    <location>
        <begin position="6"/>
        <end position="27"/>
    </location>
</feature>
<name>A0A560ED47_9BRAD</name>
<protein>
    <submittedName>
        <fullName evidence="2">Uncharacterized protein</fullName>
    </submittedName>
</protein>
<dbReference type="EMBL" id="VITK01000001">
    <property type="protein sequence ID" value="TWB07302.1"/>
    <property type="molecule type" value="Genomic_DNA"/>
</dbReference>
<keyword evidence="1" id="KW-0472">Membrane</keyword>
<dbReference type="Proteomes" id="UP000319949">
    <property type="component" value="Unassembled WGS sequence"/>
</dbReference>
<evidence type="ECO:0000313" key="3">
    <source>
        <dbReference type="Proteomes" id="UP000319949"/>
    </source>
</evidence>
<evidence type="ECO:0000256" key="1">
    <source>
        <dbReference type="SAM" id="Phobius"/>
    </source>
</evidence>
<keyword evidence="1" id="KW-0812">Transmembrane</keyword>
<dbReference type="AlphaFoldDB" id="A0A560ED47"/>
<gene>
    <name evidence="2" type="ORF">FBZ96_1011123</name>
</gene>
<comment type="caution">
    <text evidence="2">The sequence shown here is derived from an EMBL/GenBank/DDBJ whole genome shotgun (WGS) entry which is preliminary data.</text>
</comment>
<keyword evidence="1" id="KW-1133">Transmembrane helix</keyword>
<sequence length="101" mass="11328">MLALQYIGLAAFLSVAAALLSIALKLIRLNKFEAKKGSLRVDTISDAVMGRARTRDDWMPDGRIKGGMIFNRKENRIEVSGRLSDESFDRIFRPTSVAERN</sequence>